<feature type="region of interest" description="Disordered" evidence="1">
    <location>
        <begin position="1"/>
        <end position="37"/>
    </location>
</feature>
<proteinExistence type="predicted"/>
<dbReference type="Proteomes" id="UP000275408">
    <property type="component" value="Unassembled WGS sequence"/>
</dbReference>
<reference evidence="2 3" key="1">
    <citation type="journal article" date="2018" name="Sci. Rep.">
        <title>Comparative analysis of the Pocillopora damicornis genome highlights role of immune system in coral evolution.</title>
        <authorList>
            <person name="Cunning R."/>
            <person name="Bay R.A."/>
            <person name="Gillette P."/>
            <person name="Baker A.C."/>
            <person name="Traylor-Knowles N."/>
        </authorList>
    </citation>
    <scope>NUCLEOTIDE SEQUENCE [LARGE SCALE GENOMIC DNA]</scope>
    <source>
        <strain evidence="2">RSMAS</strain>
        <tissue evidence="2">Whole animal</tissue>
    </source>
</reference>
<accession>A0A3M6UT84</accession>
<evidence type="ECO:0000313" key="3">
    <source>
        <dbReference type="Proteomes" id="UP000275408"/>
    </source>
</evidence>
<sequence>MKNILWTSPLEDGEDKTSTAVSSARKEPQLRHVDAAKPQRLKHPICLKIPKRQEAALVMSNEGAPTTRKLNGKRKRREKTGIQREEIGVVEGAEEKVREKSPILIGEQILDQKGEVEKGQDSTICPLLDLFG</sequence>
<name>A0A3M6UT84_POCDA</name>
<feature type="compositionally biased region" description="Basic and acidic residues" evidence="1">
    <location>
        <begin position="24"/>
        <end position="37"/>
    </location>
</feature>
<keyword evidence="3" id="KW-1185">Reference proteome</keyword>
<dbReference type="AlphaFoldDB" id="A0A3M6UT84"/>
<feature type="region of interest" description="Disordered" evidence="1">
    <location>
        <begin position="58"/>
        <end position="81"/>
    </location>
</feature>
<gene>
    <name evidence="2" type="ORF">pdam_00018050</name>
</gene>
<comment type="caution">
    <text evidence="2">The sequence shown here is derived from an EMBL/GenBank/DDBJ whole genome shotgun (WGS) entry which is preliminary data.</text>
</comment>
<protein>
    <submittedName>
        <fullName evidence="2">Uncharacterized protein</fullName>
    </submittedName>
</protein>
<evidence type="ECO:0000313" key="2">
    <source>
        <dbReference type="EMBL" id="RMX56784.1"/>
    </source>
</evidence>
<organism evidence="2 3">
    <name type="scientific">Pocillopora damicornis</name>
    <name type="common">Cauliflower coral</name>
    <name type="synonym">Millepora damicornis</name>
    <dbReference type="NCBI Taxonomy" id="46731"/>
    <lineage>
        <taxon>Eukaryota</taxon>
        <taxon>Metazoa</taxon>
        <taxon>Cnidaria</taxon>
        <taxon>Anthozoa</taxon>
        <taxon>Hexacorallia</taxon>
        <taxon>Scleractinia</taxon>
        <taxon>Astrocoeniina</taxon>
        <taxon>Pocilloporidae</taxon>
        <taxon>Pocillopora</taxon>
    </lineage>
</organism>
<dbReference type="EMBL" id="RCHS01000797">
    <property type="protein sequence ID" value="RMX56784.1"/>
    <property type="molecule type" value="Genomic_DNA"/>
</dbReference>
<evidence type="ECO:0000256" key="1">
    <source>
        <dbReference type="SAM" id="MobiDB-lite"/>
    </source>
</evidence>